<reference evidence="9" key="1">
    <citation type="journal article" date="2019" name="Int. J. Syst. Evol. Microbiol.">
        <title>The Global Catalogue of Microorganisms (GCM) 10K type strain sequencing project: providing services to taxonomists for standard genome sequencing and annotation.</title>
        <authorList>
            <consortium name="The Broad Institute Genomics Platform"/>
            <consortium name="The Broad Institute Genome Sequencing Center for Infectious Disease"/>
            <person name="Wu L."/>
            <person name="Ma J."/>
        </authorList>
    </citation>
    <scope>NUCLEOTIDE SEQUENCE [LARGE SCALE GENOMIC DNA]</scope>
    <source>
        <strain evidence="9">CCM 7480</strain>
    </source>
</reference>
<evidence type="ECO:0000256" key="3">
    <source>
        <dbReference type="ARBA" id="ARBA00023002"/>
    </source>
</evidence>
<proteinExistence type="inferred from homology"/>
<dbReference type="PANTHER" id="PTHR30011">
    <property type="entry name" value="ALKANESULFONATE MONOOXYGENASE-RELATED"/>
    <property type="match status" value="1"/>
</dbReference>
<keyword evidence="9" id="KW-1185">Reference proteome</keyword>
<gene>
    <name evidence="8" type="ORF">ACFOPH_21315</name>
</gene>
<dbReference type="EMBL" id="JBHRVV010000001">
    <property type="protein sequence ID" value="MFC3460760.1"/>
    <property type="molecule type" value="Genomic_DNA"/>
</dbReference>
<organism evidence="8 9">
    <name type="scientific">Massilia haematophila</name>
    <dbReference type="NCBI Taxonomy" id="457923"/>
    <lineage>
        <taxon>Bacteria</taxon>
        <taxon>Pseudomonadati</taxon>
        <taxon>Pseudomonadota</taxon>
        <taxon>Betaproteobacteria</taxon>
        <taxon>Burkholderiales</taxon>
        <taxon>Oxalobacteraceae</taxon>
        <taxon>Telluria group</taxon>
        <taxon>Massilia</taxon>
    </lineage>
</organism>
<keyword evidence="3 8" id="KW-0560">Oxidoreductase</keyword>
<evidence type="ECO:0000256" key="6">
    <source>
        <dbReference type="SAM" id="MobiDB-lite"/>
    </source>
</evidence>
<keyword evidence="4" id="KW-0503">Monooxygenase</keyword>
<dbReference type="InterPro" id="IPR036661">
    <property type="entry name" value="Luciferase-like_sf"/>
</dbReference>
<evidence type="ECO:0000259" key="7">
    <source>
        <dbReference type="Pfam" id="PF00296"/>
    </source>
</evidence>
<accession>A0ABV7PNB5</accession>
<comment type="similarity">
    <text evidence="5">Belongs to the NtaA/SnaA/DszA monooxygenase family.</text>
</comment>
<evidence type="ECO:0000256" key="4">
    <source>
        <dbReference type="ARBA" id="ARBA00023033"/>
    </source>
</evidence>
<dbReference type="SUPFAM" id="SSF51679">
    <property type="entry name" value="Bacterial luciferase-like"/>
    <property type="match status" value="1"/>
</dbReference>
<keyword evidence="2" id="KW-0288">FMN</keyword>
<dbReference type="NCBIfam" id="TIGR03860">
    <property type="entry name" value="FMN_nitrolo"/>
    <property type="match status" value="1"/>
</dbReference>
<dbReference type="RefSeq" id="WP_379737165.1">
    <property type="nucleotide sequence ID" value="NZ_JBHRVV010000001.1"/>
</dbReference>
<keyword evidence="1" id="KW-0285">Flavoprotein</keyword>
<name>A0ABV7PNB5_9BURK</name>
<protein>
    <submittedName>
        <fullName evidence="8">LLM class flavin-dependent oxidoreductase</fullName>
        <ecNumber evidence="8">1.-.-.-</ecNumber>
    </submittedName>
</protein>
<dbReference type="Gene3D" id="3.20.20.30">
    <property type="entry name" value="Luciferase-like domain"/>
    <property type="match status" value="1"/>
</dbReference>
<dbReference type="GO" id="GO:0016491">
    <property type="term" value="F:oxidoreductase activity"/>
    <property type="evidence" value="ECO:0007669"/>
    <property type="project" value="UniProtKB-KW"/>
</dbReference>
<evidence type="ECO:0000256" key="2">
    <source>
        <dbReference type="ARBA" id="ARBA00022643"/>
    </source>
</evidence>
<dbReference type="InterPro" id="IPR016215">
    <property type="entry name" value="NTA_MOA"/>
</dbReference>
<dbReference type="PIRSF" id="PIRSF000337">
    <property type="entry name" value="NTA_MOA"/>
    <property type="match status" value="1"/>
</dbReference>
<dbReference type="PANTHER" id="PTHR30011:SF16">
    <property type="entry name" value="C2H2 FINGER DOMAIN TRANSCRIPTION FACTOR (EUROFUNG)-RELATED"/>
    <property type="match status" value="1"/>
</dbReference>
<dbReference type="InterPro" id="IPR051260">
    <property type="entry name" value="Diverse_substr_monoxygenases"/>
</dbReference>
<feature type="domain" description="Luciferase-like" evidence="7">
    <location>
        <begin position="30"/>
        <end position="399"/>
    </location>
</feature>
<dbReference type="Proteomes" id="UP001595665">
    <property type="component" value="Unassembled WGS sequence"/>
</dbReference>
<dbReference type="Pfam" id="PF00296">
    <property type="entry name" value="Bac_luciferase"/>
    <property type="match status" value="1"/>
</dbReference>
<dbReference type="InterPro" id="IPR011251">
    <property type="entry name" value="Luciferase-like_dom"/>
</dbReference>
<comment type="caution">
    <text evidence="8">The sequence shown here is derived from an EMBL/GenBank/DDBJ whole genome shotgun (WGS) entry which is preliminary data.</text>
</comment>
<evidence type="ECO:0000313" key="8">
    <source>
        <dbReference type="EMBL" id="MFC3460760.1"/>
    </source>
</evidence>
<sequence length="474" mass="51842">MNPGLPTAAKPVRFNAFQMNTPSHQSPGLWRHPRDTGAGYRDAGYWVELARLLEAGGFDAIFLADVLGAYDVYGGNLDAALRHGVQLPLNDPLALAPLIAQATTRLGIGVTASTGGEHPYTFARRISTLDHLSGGRIGWNIVTGYLDSAARNLGQERQLGHDARYDLADEYLEVVYKLWEQSWEDGAVLRDRERGVYTDPARVHPINHRGEHYTVPGIHLCEPSPQRTPFLYQAGASRRGLAFAARHAEATFVSGPTKGIVRRYVDGARAAVHEAGRDPASLLVYAQALVVTGATEAEARARLQEYRQHIDIEASLTLLSGWTGVDFSRYGLDDTVEYIDTEAGRSALASLSAAEPSRRWTVREAAQFIGLGGRGPTIVGDPRQVADQLIAWVDETGIDGFNLAHALAFEDMRNVVELVVPELRRRGRYRGEDADEDVQAGATLRERLLGAGPRLPDTHPGRQVRIDTPLRPAA</sequence>
<feature type="region of interest" description="Disordered" evidence="6">
    <location>
        <begin position="449"/>
        <end position="474"/>
    </location>
</feature>
<evidence type="ECO:0000313" key="9">
    <source>
        <dbReference type="Proteomes" id="UP001595665"/>
    </source>
</evidence>
<dbReference type="EC" id="1.-.-.-" evidence="8"/>
<evidence type="ECO:0000256" key="5">
    <source>
        <dbReference type="ARBA" id="ARBA00033748"/>
    </source>
</evidence>
<evidence type="ECO:0000256" key="1">
    <source>
        <dbReference type="ARBA" id="ARBA00022630"/>
    </source>
</evidence>